<dbReference type="SUPFAM" id="SSF52151">
    <property type="entry name" value="FabD/lysophospholipase-like"/>
    <property type="match status" value="1"/>
</dbReference>
<feature type="active site" description="Proton acceptor" evidence="2">
    <location>
        <position position="193"/>
    </location>
</feature>
<dbReference type="InterPro" id="IPR045943">
    <property type="entry name" value="DUF6363"/>
</dbReference>
<feature type="short sequence motif" description="GXSXG" evidence="2">
    <location>
        <begin position="66"/>
        <end position="70"/>
    </location>
</feature>
<organism evidence="4 5">
    <name type="scientific">Corynebacterium renale</name>
    <dbReference type="NCBI Taxonomy" id="1724"/>
    <lineage>
        <taxon>Bacteria</taxon>
        <taxon>Bacillati</taxon>
        <taxon>Actinomycetota</taxon>
        <taxon>Actinomycetes</taxon>
        <taxon>Mycobacteriales</taxon>
        <taxon>Corynebacteriaceae</taxon>
        <taxon>Corynebacterium</taxon>
    </lineage>
</organism>
<dbReference type="EMBL" id="PDJF01000001">
    <property type="protein sequence ID" value="PFG28993.1"/>
    <property type="molecule type" value="Genomic_DNA"/>
</dbReference>
<gene>
    <name evidence="4" type="ORF">ATK06_2123</name>
</gene>
<evidence type="ECO:0000256" key="1">
    <source>
        <dbReference type="ARBA" id="ARBA00023098"/>
    </source>
</evidence>
<dbReference type="CDD" id="cd07208">
    <property type="entry name" value="Pat_hypo_Ecoli_yjju_like"/>
    <property type="match status" value="1"/>
</dbReference>
<dbReference type="PROSITE" id="PS51635">
    <property type="entry name" value="PNPLA"/>
    <property type="match status" value="1"/>
</dbReference>
<dbReference type="InterPro" id="IPR002641">
    <property type="entry name" value="PNPLA_dom"/>
</dbReference>
<dbReference type="STRING" id="1724.GCA_001044175_02016"/>
<keyword evidence="1 2" id="KW-0443">Lipid metabolism</keyword>
<evidence type="ECO:0000259" key="3">
    <source>
        <dbReference type="PROSITE" id="PS51635"/>
    </source>
</evidence>
<dbReference type="GO" id="GO:0016787">
    <property type="term" value="F:hydrolase activity"/>
    <property type="evidence" value="ECO:0007669"/>
    <property type="project" value="UniProtKB-UniRule"/>
</dbReference>
<dbReference type="Gene3D" id="3.40.1090.10">
    <property type="entry name" value="Cytosolic phospholipase A2 catalytic domain"/>
    <property type="match status" value="1"/>
</dbReference>
<keyword evidence="5" id="KW-1185">Reference proteome</keyword>
<evidence type="ECO:0000313" key="4">
    <source>
        <dbReference type="EMBL" id="PFG28993.1"/>
    </source>
</evidence>
<keyword evidence="2" id="KW-0378">Hydrolase</keyword>
<dbReference type="Proteomes" id="UP000221653">
    <property type="component" value="Unassembled WGS sequence"/>
</dbReference>
<feature type="domain" description="PNPLA" evidence="3">
    <location>
        <begin position="35"/>
        <end position="208"/>
    </location>
</feature>
<proteinExistence type="predicted"/>
<accession>A0A2A9DQX0</accession>
<feature type="active site" description="Nucleophile" evidence="2">
    <location>
        <position position="68"/>
    </location>
</feature>
<evidence type="ECO:0000256" key="2">
    <source>
        <dbReference type="PROSITE-ProRule" id="PRU01161"/>
    </source>
</evidence>
<comment type="caution">
    <text evidence="4">The sequence shown here is derived from an EMBL/GenBank/DDBJ whole genome shotgun (WGS) entry which is preliminary data.</text>
</comment>
<dbReference type="GO" id="GO:0016042">
    <property type="term" value="P:lipid catabolic process"/>
    <property type="evidence" value="ECO:0007669"/>
    <property type="project" value="UniProtKB-UniRule"/>
</dbReference>
<dbReference type="InterPro" id="IPR016035">
    <property type="entry name" value="Acyl_Trfase/lysoPLipase"/>
</dbReference>
<comment type="caution">
    <text evidence="2">Lacks conserved residue(s) required for the propagation of feature annotation.</text>
</comment>
<keyword evidence="2" id="KW-0442">Lipid degradation</keyword>
<dbReference type="Pfam" id="PF19890">
    <property type="entry name" value="DUF6363"/>
    <property type="match status" value="1"/>
</dbReference>
<dbReference type="InterPro" id="IPR037483">
    <property type="entry name" value="YjjU-like"/>
</dbReference>
<protein>
    <submittedName>
        <fullName evidence="4">Putative patatin/cPLA2 family phospholipase</fullName>
    </submittedName>
</protein>
<name>A0A2A9DQX0_9CORY</name>
<feature type="short sequence motif" description="DGA/G" evidence="2">
    <location>
        <begin position="193"/>
        <end position="195"/>
    </location>
</feature>
<evidence type="ECO:0000313" key="5">
    <source>
        <dbReference type="Proteomes" id="UP000221653"/>
    </source>
</evidence>
<dbReference type="AlphaFoldDB" id="A0A2A9DQX0"/>
<reference evidence="4 5" key="1">
    <citation type="submission" date="2017-10" db="EMBL/GenBank/DDBJ databases">
        <title>Sequencing the genomes of 1000 actinobacteria strains.</title>
        <authorList>
            <person name="Klenk H.-P."/>
        </authorList>
    </citation>
    <scope>NUCLEOTIDE SEQUENCE [LARGE SCALE GENOMIC DNA]</scope>
    <source>
        <strain evidence="4 5">DSM 20688</strain>
    </source>
</reference>
<dbReference type="Pfam" id="PF01734">
    <property type="entry name" value="Patatin"/>
    <property type="match status" value="1"/>
</dbReference>
<sequence length="325" mass="35551">MIGVLFPVVGTLDLQDMTVQSELPTPLIDATDTALLIEGGGMRCSYTAAAVDYLMGNGVQFGWVGGISGGASHSVSYLSGERDRVRNNFVDFAADPNFGGVTSLLRGRGYFNAEYIYGRAPELNIPRPFDYQAVMDNPAQLCVTAVDIHTGAPYYWTKEDISGTADLMLKVRASSTLPFLMPIPTVDGKQFIDGALGPSGGIPLEAAQAAGFTKFFVLLTRPRGFRKTPLEHTRALRRVLRRYPVAAELLESRHERYNRTLDTLYELESEGNAYLFTPEGPLVTSTERKIEKLRASFAAGAAQSKAEWPRWQEFLSAPAPPNAGF</sequence>